<evidence type="ECO:0000256" key="4">
    <source>
        <dbReference type="ARBA" id="ARBA00022729"/>
    </source>
</evidence>
<gene>
    <name evidence="11" type="ORF">SEUCBS140593_005433</name>
</gene>
<evidence type="ECO:0000259" key="10">
    <source>
        <dbReference type="SMART" id="SM01029"/>
    </source>
</evidence>
<dbReference type="Pfam" id="PF13364">
    <property type="entry name" value="BetaGal_ABD2"/>
    <property type="match status" value="2"/>
</dbReference>
<dbReference type="SUPFAM" id="SSF51011">
    <property type="entry name" value="Glycosyl hydrolase domain"/>
    <property type="match status" value="1"/>
</dbReference>
<dbReference type="EMBL" id="CAWUHD010000053">
    <property type="protein sequence ID" value="CAK7224032.1"/>
    <property type="molecule type" value="Genomic_DNA"/>
</dbReference>
<dbReference type="InterPro" id="IPR017853">
    <property type="entry name" value="GH"/>
</dbReference>
<protein>
    <recommendedName>
        <fullName evidence="3">beta-galactosidase</fullName>
        <ecNumber evidence="3">3.2.1.23</ecNumber>
    </recommendedName>
</protein>
<evidence type="ECO:0000256" key="3">
    <source>
        <dbReference type="ARBA" id="ARBA00012756"/>
    </source>
</evidence>
<dbReference type="InterPro" id="IPR018954">
    <property type="entry name" value="Betagal_dom2"/>
</dbReference>
<dbReference type="Pfam" id="PF10435">
    <property type="entry name" value="BetaGal_dom2"/>
    <property type="match status" value="1"/>
</dbReference>
<evidence type="ECO:0000256" key="8">
    <source>
        <dbReference type="RuleBase" id="RU003679"/>
    </source>
</evidence>
<evidence type="ECO:0000256" key="1">
    <source>
        <dbReference type="ARBA" id="ARBA00001412"/>
    </source>
</evidence>
<comment type="caution">
    <text evidence="11">The sequence shown here is derived from an EMBL/GenBank/DDBJ whole genome shotgun (WGS) entry which is preliminary data.</text>
</comment>
<dbReference type="PANTHER" id="PTHR23421">
    <property type="entry name" value="BETA-GALACTOSIDASE RELATED"/>
    <property type="match status" value="1"/>
</dbReference>
<dbReference type="Gene3D" id="3.20.20.80">
    <property type="entry name" value="Glycosidases"/>
    <property type="match status" value="1"/>
</dbReference>
<dbReference type="EC" id="3.2.1.23" evidence="3"/>
<dbReference type="InterPro" id="IPR037110">
    <property type="entry name" value="Betagal_dom2_sf"/>
</dbReference>
<dbReference type="SUPFAM" id="SSF49785">
    <property type="entry name" value="Galactose-binding domain-like"/>
    <property type="match status" value="2"/>
</dbReference>
<evidence type="ECO:0000256" key="6">
    <source>
        <dbReference type="ARBA" id="ARBA00023180"/>
    </source>
</evidence>
<dbReference type="SMART" id="SM01029">
    <property type="entry name" value="BetaGal_dom2"/>
    <property type="match status" value="1"/>
</dbReference>
<feature type="signal peptide" evidence="9">
    <location>
        <begin position="1"/>
        <end position="18"/>
    </location>
</feature>
<dbReference type="Pfam" id="PF01301">
    <property type="entry name" value="Glyco_hydro_35"/>
    <property type="match status" value="1"/>
</dbReference>
<keyword evidence="6" id="KW-0325">Glycoprotein</keyword>
<sequence length="1051" mass="113649">MLLLVLWSLLALLDGIWASPSATIVGRTTDVDAASPSSSGFVSWDRYSLYINGTRVFLQSGEFHYQRLPVPDLWPDIFQKMKANGFNTVSIYFFWSYHSSAPGVFDFTSPAKNVQRLLDAAKDAGLWVIARPGPYCNAETNAGGLPLWGSDGSLGKLRTDDATYHKAWQPWIAAIGKIIAKNQITNGGPVILTQVENELTETRHTATDSLVVYMQQLEAAFRSAGITSTPFTSNEKGMRGAASWSSDYQDVGGAVDVYGMDSYPGGLSCTNRQSGFKVARTYGQWFDTYAPSQPVSLPEFEGGWFSGWGSSTFYDQCVAEHSPEFADVFYKNNIGQRTTFQNIYMTFGGTNWGHSAAPVVYTSYDYSAPIRETRQQTTKLFQTKLINLFSTSSPDLLQTVMVGNGTGYRVSSKDIFSWVLQNPETHATFTILQQASTSSTANVSTSVTLETSAGTFTVPDVALDGRQSKILVTDYPLGASSTSLLYCTSDIATSESFGNSTSFILYLKEGQTGEFAFHGDNNLTFTVFGDTKVTATTRQPSSSTKSQQAFSYVQGSRSTVVLFSNGALLYLLDQPTAWRFWSPRNGDNSLSAPAKGRLFIVGPYLVRSARVDGDAGVLYVLGDNDVSTTLEAFVGTNTAIHTINWNGKELPATRTDYGSYRTLISGGQDRIAKDVHLPQLTEWIFADSLPEMHPDYDDSRWTVCNRTTTRSPVAPITLPVLFASDYGYYAGIKVYRGKFSVASKAPTSVNITASGGQGFGWTAWLNGHLVGGSPGAAGQATSSAVLELQRNSFNKDNSGENVLTVLVDYHGHDETSTKNGLGNPRGLLGAQLLYGGDGDDDDRAVHLPSATPTGFSSWRIEGNAGGPANIDPVRGPMNEGGLYGERLGWHLPGAPIDKNFSLGSPLDGLSTAGVRFYVTNFTLNIPQDLDVPLGIELLTPAGTVARVQLWINGYQYGKYVPHVGPQTRFPVPPGILNTGVGGHSNNTLALSLWAMTATGARLDKVALVGYGEGGSDGGIAAYETSFFANNDQWKASIASLQPSWTDRSQYS</sequence>
<name>A0ABP0BWD6_9PEZI</name>
<dbReference type="InterPro" id="IPR025300">
    <property type="entry name" value="BetaGal_jelly_roll_dom"/>
</dbReference>
<comment type="similarity">
    <text evidence="2 8">Belongs to the glycosyl hydrolase 35 family.</text>
</comment>
<evidence type="ECO:0000256" key="2">
    <source>
        <dbReference type="ARBA" id="ARBA00009809"/>
    </source>
</evidence>
<proteinExistence type="inferred from homology"/>
<dbReference type="InterPro" id="IPR008979">
    <property type="entry name" value="Galactose-bd-like_sf"/>
</dbReference>
<evidence type="ECO:0000313" key="11">
    <source>
        <dbReference type="EMBL" id="CAK7224032.1"/>
    </source>
</evidence>
<dbReference type="PRINTS" id="PR00742">
    <property type="entry name" value="GLHYDRLASE35"/>
</dbReference>
<keyword evidence="4 9" id="KW-0732">Signal</keyword>
<evidence type="ECO:0000313" key="12">
    <source>
        <dbReference type="Proteomes" id="UP001642482"/>
    </source>
</evidence>
<dbReference type="Pfam" id="PF13363">
    <property type="entry name" value="BetaGal_dom3"/>
    <property type="match status" value="1"/>
</dbReference>
<dbReference type="SUPFAM" id="SSF117100">
    <property type="entry name" value="Beta-galactosidase LacA, domain 3"/>
    <property type="match status" value="1"/>
</dbReference>
<keyword evidence="5" id="KW-0378">Hydrolase</keyword>
<dbReference type="InterPro" id="IPR036833">
    <property type="entry name" value="BetaGal_dom3_sf"/>
</dbReference>
<dbReference type="Gene3D" id="2.102.20.10">
    <property type="entry name" value="Beta-galactosidase, domain 2"/>
    <property type="match status" value="1"/>
</dbReference>
<reference evidence="11 12" key="1">
    <citation type="submission" date="2024-01" db="EMBL/GenBank/DDBJ databases">
        <authorList>
            <person name="Allen C."/>
            <person name="Tagirdzhanova G."/>
        </authorList>
    </citation>
    <scope>NUCLEOTIDE SEQUENCE [LARGE SCALE GENOMIC DNA]</scope>
</reference>
<dbReference type="InterPro" id="IPR001944">
    <property type="entry name" value="Glycoside_Hdrlase_35"/>
</dbReference>
<dbReference type="InterPro" id="IPR031330">
    <property type="entry name" value="Gly_Hdrlase_35_cat"/>
</dbReference>
<evidence type="ECO:0000256" key="9">
    <source>
        <dbReference type="SAM" id="SignalP"/>
    </source>
</evidence>
<evidence type="ECO:0000256" key="7">
    <source>
        <dbReference type="ARBA" id="ARBA00023295"/>
    </source>
</evidence>
<dbReference type="SUPFAM" id="SSF51445">
    <property type="entry name" value="(Trans)glycosidases"/>
    <property type="match status" value="1"/>
</dbReference>
<feature type="domain" description="Beta-galactosidase" evidence="10">
    <location>
        <begin position="395"/>
        <end position="580"/>
    </location>
</feature>
<keyword evidence="12" id="KW-1185">Reference proteome</keyword>
<dbReference type="Gene3D" id="2.60.120.260">
    <property type="entry name" value="Galactose-binding domain-like"/>
    <property type="match status" value="2"/>
</dbReference>
<feature type="chain" id="PRO_5047085930" description="beta-galactosidase" evidence="9">
    <location>
        <begin position="19"/>
        <end position="1051"/>
    </location>
</feature>
<dbReference type="Proteomes" id="UP001642482">
    <property type="component" value="Unassembled WGS sequence"/>
</dbReference>
<comment type="catalytic activity">
    <reaction evidence="1">
        <text>Hydrolysis of terminal non-reducing beta-D-galactose residues in beta-D-galactosides.</text>
        <dbReference type="EC" id="3.2.1.23"/>
    </reaction>
</comment>
<organism evidence="11 12">
    <name type="scientific">Sporothrix eucalyptigena</name>
    <dbReference type="NCBI Taxonomy" id="1812306"/>
    <lineage>
        <taxon>Eukaryota</taxon>
        <taxon>Fungi</taxon>
        <taxon>Dikarya</taxon>
        <taxon>Ascomycota</taxon>
        <taxon>Pezizomycotina</taxon>
        <taxon>Sordariomycetes</taxon>
        <taxon>Sordariomycetidae</taxon>
        <taxon>Ophiostomatales</taxon>
        <taxon>Ophiostomataceae</taxon>
        <taxon>Sporothrix</taxon>
    </lineage>
</organism>
<dbReference type="InterPro" id="IPR025972">
    <property type="entry name" value="BetaGal_dom3"/>
</dbReference>
<evidence type="ECO:0000256" key="5">
    <source>
        <dbReference type="ARBA" id="ARBA00022801"/>
    </source>
</evidence>
<keyword evidence="7" id="KW-0326">Glycosidase</keyword>
<accession>A0ABP0BWD6</accession>
<dbReference type="Gene3D" id="2.60.390.10">
    <property type="entry name" value="Beta-galactosidase, domain 3"/>
    <property type="match status" value="1"/>
</dbReference>